<comment type="caution">
    <text evidence="1">The sequence shown here is derived from an EMBL/GenBank/DDBJ whole genome shotgun (WGS) entry which is preliminary data.</text>
</comment>
<reference evidence="1" key="1">
    <citation type="submission" date="2020-11" db="EMBL/GenBank/DDBJ databases">
        <authorList>
            <consortium name="DOE Joint Genome Institute"/>
            <person name="Ahrendt S."/>
            <person name="Riley R."/>
            <person name="Andreopoulos W."/>
            <person name="Labutti K."/>
            <person name="Pangilinan J."/>
            <person name="Ruiz-Duenas F.J."/>
            <person name="Barrasa J.M."/>
            <person name="Sanchez-Garcia M."/>
            <person name="Camarero S."/>
            <person name="Miyauchi S."/>
            <person name="Serrano A."/>
            <person name="Linde D."/>
            <person name="Babiker R."/>
            <person name="Drula E."/>
            <person name="Ayuso-Fernandez I."/>
            <person name="Pacheco R."/>
            <person name="Padilla G."/>
            <person name="Ferreira P."/>
            <person name="Barriuso J."/>
            <person name="Kellner H."/>
            <person name="Castanera R."/>
            <person name="Alfaro M."/>
            <person name="Ramirez L."/>
            <person name="Pisabarro A.G."/>
            <person name="Kuo A."/>
            <person name="Tritt A."/>
            <person name="Lipzen A."/>
            <person name="He G."/>
            <person name="Yan M."/>
            <person name="Ng V."/>
            <person name="Cullen D."/>
            <person name="Martin F."/>
            <person name="Rosso M.-N."/>
            <person name="Henrissat B."/>
            <person name="Hibbett D."/>
            <person name="Martinez A.T."/>
            <person name="Grigoriev I.V."/>
        </authorList>
    </citation>
    <scope>NUCLEOTIDE SEQUENCE</scope>
    <source>
        <strain evidence="1">CBS 247.69</strain>
    </source>
</reference>
<organism evidence="1 2">
    <name type="scientific">Collybia nuda</name>
    <dbReference type="NCBI Taxonomy" id="64659"/>
    <lineage>
        <taxon>Eukaryota</taxon>
        <taxon>Fungi</taxon>
        <taxon>Dikarya</taxon>
        <taxon>Basidiomycota</taxon>
        <taxon>Agaricomycotina</taxon>
        <taxon>Agaricomycetes</taxon>
        <taxon>Agaricomycetidae</taxon>
        <taxon>Agaricales</taxon>
        <taxon>Tricholomatineae</taxon>
        <taxon>Clitocybaceae</taxon>
        <taxon>Collybia</taxon>
    </lineage>
</organism>
<evidence type="ECO:0000313" key="1">
    <source>
        <dbReference type="EMBL" id="KAF9455223.1"/>
    </source>
</evidence>
<evidence type="ECO:0000313" key="2">
    <source>
        <dbReference type="Proteomes" id="UP000807353"/>
    </source>
</evidence>
<proteinExistence type="predicted"/>
<keyword evidence="2" id="KW-1185">Reference proteome</keyword>
<protein>
    <submittedName>
        <fullName evidence="1">Uncharacterized protein</fullName>
    </submittedName>
</protein>
<dbReference type="EMBL" id="MU150886">
    <property type="protein sequence ID" value="KAF9455223.1"/>
    <property type="molecule type" value="Genomic_DNA"/>
</dbReference>
<name>A0A9P5XPJ1_9AGAR</name>
<dbReference type="AlphaFoldDB" id="A0A9P5XPJ1"/>
<accession>A0A9P5XPJ1</accession>
<dbReference type="Proteomes" id="UP000807353">
    <property type="component" value="Unassembled WGS sequence"/>
</dbReference>
<sequence>MYWPTPPKYLDGPMSHRKLKNKVHKIIKLYYDKVLHPHINGGYNQMQYTEKIAKGIKQLFHEGLFLHGGLDKNVINCLQEYATGEFKHINFSGKVYAAMHDAILMLMEELDKDEYYSDVFEGMLKRIGKTGIMAEECYNLPTLHGSMETPRTYLIYVKLQGVMERYNW</sequence>
<gene>
    <name evidence="1" type="ORF">BDZ94DRAFT_1375178</name>
</gene>